<protein>
    <submittedName>
        <fullName evidence="2">GNAT family N-acetyltransferase</fullName>
    </submittedName>
</protein>
<reference evidence="2" key="1">
    <citation type="submission" date="2020-09" db="EMBL/GenBank/DDBJ databases">
        <title>Taishania pollutisoli gen. nov., sp. nov., Isolated from Tetrabromobisphenol A-Contaminated Soil.</title>
        <authorList>
            <person name="Chen Q."/>
        </authorList>
    </citation>
    <scope>NUCLEOTIDE SEQUENCE</scope>
    <source>
        <strain evidence="2">CZZ-1</strain>
    </source>
</reference>
<dbReference type="AlphaFoldDB" id="A0A8J6PDX5"/>
<evidence type="ECO:0000313" key="2">
    <source>
        <dbReference type="EMBL" id="MBC9811840.1"/>
    </source>
</evidence>
<dbReference type="InterPro" id="IPR000182">
    <property type="entry name" value="GNAT_dom"/>
</dbReference>
<proteinExistence type="predicted"/>
<dbReference type="GO" id="GO:0016747">
    <property type="term" value="F:acyltransferase activity, transferring groups other than amino-acyl groups"/>
    <property type="evidence" value="ECO:0007669"/>
    <property type="project" value="InterPro"/>
</dbReference>
<evidence type="ECO:0000259" key="1">
    <source>
        <dbReference type="Pfam" id="PF00583"/>
    </source>
</evidence>
<dbReference type="Pfam" id="PF00583">
    <property type="entry name" value="Acetyltransf_1"/>
    <property type="match status" value="1"/>
</dbReference>
<name>A0A8J6PDX5_9FLAO</name>
<dbReference type="EMBL" id="JACVEL010000002">
    <property type="protein sequence ID" value="MBC9811840.1"/>
    <property type="molecule type" value="Genomic_DNA"/>
</dbReference>
<dbReference type="RefSeq" id="WP_216713666.1">
    <property type="nucleotide sequence ID" value="NZ_JACVEL010000002.1"/>
</dbReference>
<dbReference type="Gene3D" id="3.40.630.30">
    <property type="match status" value="1"/>
</dbReference>
<dbReference type="Proteomes" id="UP000652681">
    <property type="component" value="Unassembled WGS sequence"/>
</dbReference>
<comment type="caution">
    <text evidence="2">The sequence shown here is derived from an EMBL/GenBank/DDBJ whole genome shotgun (WGS) entry which is preliminary data.</text>
</comment>
<feature type="domain" description="N-acetyltransferase" evidence="1">
    <location>
        <begin position="42"/>
        <end position="142"/>
    </location>
</feature>
<keyword evidence="3" id="KW-1185">Reference proteome</keyword>
<organism evidence="2 3">
    <name type="scientific">Taishania pollutisoli</name>
    <dbReference type="NCBI Taxonomy" id="2766479"/>
    <lineage>
        <taxon>Bacteria</taxon>
        <taxon>Pseudomonadati</taxon>
        <taxon>Bacteroidota</taxon>
        <taxon>Flavobacteriia</taxon>
        <taxon>Flavobacteriales</taxon>
        <taxon>Crocinitomicaceae</taxon>
        <taxon>Taishania</taxon>
    </lineage>
</organism>
<gene>
    <name evidence="2" type="ORF">H9Y05_05055</name>
</gene>
<sequence>MPEQLRFVKKQGKEILSFASDFAALRIAVFRDFPYLYEGTLDYELEYIQTYASCADAFVFTVYDGDQMVGATTCVPLRHETQNVQQPFLEKNYDIYSIFYFGESVLLKPYRGRGLGHRFFDEREAYARSFGTYSIAAFCSVNRVEQHPLQPVDYIPNDHFWEKRKYIKHPELTCAMSWQDIDEKQESLKTLTFWLNHL</sequence>
<dbReference type="CDD" id="cd04301">
    <property type="entry name" value="NAT_SF"/>
    <property type="match status" value="1"/>
</dbReference>
<dbReference type="SUPFAM" id="SSF55729">
    <property type="entry name" value="Acyl-CoA N-acyltransferases (Nat)"/>
    <property type="match status" value="1"/>
</dbReference>
<dbReference type="InterPro" id="IPR016181">
    <property type="entry name" value="Acyl_CoA_acyltransferase"/>
</dbReference>
<evidence type="ECO:0000313" key="3">
    <source>
        <dbReference type="Proteomes" id="UP000652681"/>
    </source>
</evidence>
<accession>A0A8J6PDX5</accession>